<keyword evidence="2" id="KW-1185">Reference proteome</keyword>
<dbReference type="AlphaFoldDB" id="A0AAV4M3N5"/>
<reference evidence="1 2" key="1">
    <citation type="submission" date="2021-06" db="EMBL/GenBank/DDBJ databases">
        <title>Caerostris extrusa draft genome.</title>
        <authorList>
            <person name="Kono N."/>
            <person name="Arakawa K."/>
        </authorList>
    </citation>
    <scope>NUCLEOTIDE SEQUENCE [LARGE SCALE GENOMIC DNA]</scope>
</reference>
<dbReference type="Proteomes" id="UP001054945">
    <property type="component" value="Unassembled WGS sequence"/>
</dbReference>
<evidence type="ECO:0000313" key="1">
    <source>
        <dbReference type="EMBL" id="GIX67003.1"/>
    </source>
</evidence>
<protein>
    <submittedName>
        <fullName evidence="1">Uncharacterized protein</fullName>
    </submittedName>
</protein>
<evidence type="ECO:0000313" key="2">
    <source>
        <dbReference type="Proteomes" id="UP001054945"/>
    </source>
</evidence>
<gene>
    <name evidence="1" type="ORF">CEXT_259721</name>
</gene>
<dbReference type="EMBL" id="BPLR01001843">
    <property type="protein sequence ID" value="GIX67003.1"/>
    <property type="molecule type" value="Genomic_DNA"/>
</dbReference>
<name>A0AAV4M3N5_CAEEX</name>
<organism evidence="1 2">
    <name type="scientific">Caerostris extrusa</name>
    <name type="common">Bark spider</name>
    <name type="synonym">Caerostris bankana</name>
    <dbReference type="NCBI Taxonomy" id="172846"/>
    <lineage>
        <taxon>Eukaryota</taxon>
        <taxon>Metazoa</taxon>
        <taxon>Ecdysozoa</taxon>
        <taxon>Arthropoda</taxon>
        <taxon>Chelicerata</taxon>
        <taxon>Arachnida</taxon>
        <taxon>Araneae</taxon>
        <taxon>Araneomorphae</taxon>
        <taxon>Entelegynae</taxon>
        <taxon>Araneoidea</taxon>
        <taxon>Araneidae</taxon>
        <taxon>Caerostris</taxon>
    </lineage>
</organism>
<proteinExistence type="predicted"/>
<accession>A0AAV4M3N5</accession>
<comment type="caution">
    <text evidence="1">The sequence shown here is derived from an EMBL/GenBank/DDBJ whole genome shotgun (WGS) entry which is preliminary data.</text>
</comment>
<sequence length="103" mass="11980">MRPTRQVRASPIKRRSHFNELNEIYTNLKCQIRMTDAVTHNCSQDRKQTHKGVVRDGSRNFQLHNPGVMLQQNSPTHVLPRLSILLRHLIVFRPGYAISCVNH</sequence>